<dbReference type="InterPro" id="IPR020479">
    <property type="entry name" value="HD_metazoa"/>
</dbReference>
<dbReference type="GO" id="GO:0000981">
    <property type="term" value="F:DNA-binding transcription factor activity, RNA polymerase II-specific"/>
    <property type="evidence" value="ECO:0007669"/>
    <property type="project" value="InterPro"/>
</dbReference>
<evidence type="ECO:0000256" key="1">
    <source>
        <dbReference type="ARBA" id="ARBA00004123"/>
    </source>
</evidence>
<dbReference type="Proteomes" id="UP000747542">
    <property type="component" value="Unassembled WGS sequence"/>
</dbReference>
<evidence type="ECO:0000256" key="6">
    <source>
        <dbReference type="PROSITE-ProRule" id="PRU00108"/>
    </source>
</evidence>
<keyword evidence="2" id="KW-0217">Developmental protein</keyword>
<feature type="compositionally biased region" description="Pro residues" evidence="8">
    <location>
        <begin position="45"/>
        <end position="56"/>
    </location>
</feature>
<dbReference type="PRINTS" id="PR00024">
    <property type="entry name" value="HOMEOBOX"/>
</dbReference>
<reference evidence="10" key="1">
    <citation type="journal article" date="2021" name="Sci. Adv.">
        <title>The American lobster genome reveals insights on longevity, neural, and immune adaptations.</title>
        <authorList>
            <person name="Polinski J.M."/>
            <person name="Zimin A.V."/>
            <person name="Clark K.F."/>
            <person name="Kohn A.B."/>
            <person name="Sadowski N."/>
            <person name="Timp W."/>
            <person name="Ptitsyn A."/>
            <person name="Khanna P."/>
            <person name="Romanova D.Y."/>
            <person name="Williams P."/>
            <person name="Greenwood S.J."/>
            <person name="Moroz L.L."/>
            <person name="Walt D.R."/>
            <person name="Bodnar A.G."/>
        </authorList>
    </citation>
    <scope>NUCLEOTIDE SEQUENCE</scope>
    <source>
        <strain evidence="10">GMGI-L3</strain>
    </source>
</reference>
<dbReference type="SUPFAM" id="SSF46689">
    <property type="entry name" value="Homeodomain-like"/>
    <property type="match status" value="1"/>
</dbReference>
<feature type="DNA-binding region" description="Homeobox" evidence="6">
    <location>
        <begin position="61"/>
        <end position="106"/>
    </location>
</feature>
<evidence type="ECO:0000259" key="9">
    <source>
        <dbReference type="PROSITE" id="PS50071"/>
    </source>
</evidence>
<comment type="caution">
    <text evidence="10">The sequence shown here is derived from an EMBL/GenBank/DDBJ whole genome shotgun (WGS) entry which is preliminary data.</text>
</comment>
<evidence type="ECO:0000256" key="3">
    <source>
        <dbReference type="ARBA" id="ARBA00023125"/>
    </source>
</evidence>
<organism evidence="10 11">
    <name type="scientific">Homarus americanus</name>
    <name type="common">American lobster</name>
    <dbReference type="NCBI Taxonomy" id="6706"/>
    <lineage>
        <taxon>Eukaryota</taxon>
        <taxon>Metazoa</taxon>
        <taxon>Ecdysozoa</taxon>
        <taxon>Arthropoda</taxon>
        <taxon>Crustacea</taxon>
        <taxon>Multicrustacea</taxon>
        <taxon>Malacostraca</taxon>
        <taxon>Eumalacostraca</taxon>
        <taxon>Eucarida</taxon>
        <taxon>Decapoda</taxon>
        <taxon>Pleocyemata</taxon>
        <taxon>Astacidea</taxon>
        <taxon>Nephropoidea</taxon>
        <taxon>Nephropidae</taxon>
        <taxon>Homarus</taxon>
    </lineage>
</organism>
<keyword evidence="4 6" id="KW-0371">Homeobox</keyword>
<dbReference type="CDD" id="cd00086">
    <property type="entry name" value="homeodomain"/>
    <property type="match status" value="1"/>
</dbReference>
<feature type="domain" description="Homeobox" evidence="9">
    <location>
        <begin position="59"/>
        <end position="105"/>
    </location>
</feature>
<feature type="region of interest" description="Disordered" evidence="8">
    <location>
        <begin position="31"/>
        <end position="59"/>
    </location>
</feature>
<name>A0A8J5JIL2_HOMAM</name>
<dbReference type="AlphaFoldDB" id="A0A8J5JIL2"/>
<dbReference type="PANTHER" id="PTHR45921:SF6">
    <property type="entry name" value="C15"/>
    <property type="match status" value="1"/>
</dbReference>
<evidence type="ECO:0000256" key="4">
    <source>
        <dbReference type="ARBA" id="ARBA00023155"/>
    </source>
</evidence>
<evidence type="ECO:0000313" key="11">
    <source>
        <dbReference type="Proteomes" id="UP000747542"/>
    </source>
</evidence>
<feature type="compositionally biased region" description="Basic and acidic residues" evidence="8">
    <location>
        <begin position="119"/>
        <end position="129"/>
    </location>
</feature>
<accession>A0A8J5JIL2</accession>
<dbReference type="InterPro" id="IPR017970">
    <property type="entry name" value="Homeobox_CS"/>
</dbReference>
<dbReference type="GO" id="GO:0005634">
    <property type="term" value="C:nucleus"/>
    <property type="evidence" value="ECO:0007669"/>
    <property type="project" value="UniProtKB-SubCell"/>
</dbReference>
<dbReference type="Gene3D" id="1.10.10.60">
    <property type="entry name" value="Homeodomain-like"/>
    <property type="match status" value="1"/>
</dbReference>
<dbReference type="InterPro" id="IPR042247">
    <property type="entry name" value="TLX1/2/3"/>
</dbReference>
<dbReference type="EMBL" id="JAHLQT010033867">
    <property type="protein sequence ID" value="KAG7159092.1"/>
    <property type="molecule type" value="Genomic_DNA"/>
</dbReference>
<proteinExistence type="predicted"/>
<protein>
    <submittedName>
        <fullName evidence="10">T-cell leukemia homeobox protein 1-like 2</fullName>
    </submittedName>
</protein>
<sequence length="129" mass="14786">MDSQVLPPTLSYLSLPTFSPPLPSPLSFLPLLPSPPSRSSHSYPPHHPVPPTPPPLHTVNELEKRFNKQKYLASSERAALAKQLKMTDAQVKTWFQNRRTKWRLEEEGSSSGHSLRLQQNDEDKKRLRR</sequence>
<feature type="compositionally biased region" description="Low complexity" evidence="8">
    <location>
        <begin position="31"/>
        <end position="43"/>
    </location>
</feature>
<evidence type="ECO:0000256" key="5">
    <source>
        <dbReference type="ARBA" id="ARBA00023242"/>
    </source>
</evidence>
<evidence type="ECO:0000256" key="8">
    <source>
        <dbReference type="SAM" id="MobiDB-lite"/>
    </source>
</evidence>
<keyword evidence="5 6" id="KW-0539">Nucleus</keyword>
<dbReference type="InterPro" id="IPR009057">
    <property type="entry name" value="Homeodomain-like_sf"/>
</dbReference>
<keyword evidence="3 6" id="KW-0238">DNA-binding</keyword>
<evidence type="ECO:0000313" key="10">
    <source>
        <dbReference type="EMBL" id="KAG7159092.1"/>
    </source>
</evidence>
<dbReference type="GO" id="GO:0048513">
    <property type="term" value="P:animal organ development"/>
    <property type="evidence" value="ECO:0007669"/>
    <property type="project" value="TreeGrafter"/>
</dbReference>
<gene>
    <name evidence="10" type="primary">TLX1-L2</name>
    <name evidence="10" type="ORF">Hamer_G022942</name>
</gene>
<comment type="subcellular location">
    <subcellularLocation>
        <location evidence="1 6 7">Nucleus</location>
    </subcellularLocation>
</comment>
<keyword evidence="11" id="KW-1185">Reference proteome</keyword>
<evidence type="ECO:0000256" key="7">
    <source>
        <dbReference type="RuleBase" id="RU000682"/>
    </source>
</evidence>
<dbReference type="SMART" id="SM00389">
    <property type="entry name" value="HOX"/>
    <property type="match status" value="1"/>
</dbReference>
<dbReference type="PROSITE" id="PS00027">
    <property type="entry name" value="HOMEOBOX_1"/>
    <property type="match status" value="1"/>
</dbReference>
<evidence type="ECO:0000256" key="2">
    <source>
        <dbReference type="ARBA" id="ARBA00022473"/>
    </source>
</evidence>
<dbReference type="PROSITE" id="PS50071">
    <property type="entry name" value="HOMEOBOX_2"/>
    <property type="match status" value="1"/>
</dbReference>
<dbReference type="GO" id="GO:0000978">
    <property type="term" value="F:RNA polymerase II cis-regulatory region sequence-specific DNA binding"/>
    <property type="evidence" value="ECO:0007669"/>
    <property type="project" value="TreeGrafter"/>
</dbReference>
<feature type="region of interest" description="Disordered" evidence="8">
    <location>
        <begin position="103"/>
        <end position="129"/>
    </location>
</feature>
<dbReference type="PANTHER" id="PTHR45921">
    <property type="entry name" value="IP01054P"/>
    <property type="match status" value="1"/>
</dbReference>
<dbReference type="Pfam" id="PF00046">
    <property type="entry name" value="Homeodomain"/>
    <property type="match status" value="1"/>
</dbReference>
<dbReference type="InterPro" id="IPR001356">
    <property type="entry name" value="HD"/>
</dbReference>